<protein>
    <submittedName>
        <fullName evidence="1">Uncharacterized protein</fullName>
    </submittedName>
</protein>
<sequence>MTAWAVSVTFSFVNFSITMSLLEEWLLRICSWLYINFSKLCVGITLGE</sequence>
<accession>H2XVM7</accession>
<reference evidence="1" key="2">
    <citation type="journal article" date="2008" name="Genome Biol.">
        <title>Improved genome assembly and evidence-based global gene model set for the chordate Ciona intestinalis: new insight into intron and operon populations.</title>
        <authorList>
            <person name="Satou Y."/>
            <person name="Mineta K."/>
            <person name="Ogasawara M."/>
            <person name="Sasakura Y."/>
            <person name="Shoguchi E."/>
            <person name="Ueno K."/>
            <person name="Yamada L."/>
            <person name="Matsumoto J."/>
            <person name="Wasserscheid J."/>
            <person name="Dewar K."/>
            <person name="Wiley G.B."/>
            <person name="Macmil S.L."/>
            <person name="Roe B.A."/>
            <person name="Zeller R.W."/>
            <person name="Hastings K.E."/>
            <person name="Lemaire P."/>
            <person name="Lindquist E."/>
            <person name="Endo T."/>
            <person name="Hotta K."/>
            <person name="Inaba K."/>
        </authorList>
    </citation>
    <scope>NUCLEOTIDE SEQUENCE [LARGE SCALE GENOMIC DNA]</scope>
    <source>
        <strain evidence="1">wild type</strain>
    </source>
</reference>
<dbReference type="InParanoid" id="H2XVM7"/>
<evidence type="ECO:0000313" key="1">
    <source>
        <dbReference type="Ensembl" id="ENSCINP00000033711.1"/>
    </source>
</evidence>
<dbReference type="AlphaFoldDB" id="H2XVM7"/>
<organism evidence="1 2">
    <name type="scientific">Ciona intestinalis</name>
    <name type="common">Transparent sea squirt</name>
    <name type="synonym">Ascidia intestinalis</name>
    <dbReference type="NCBI Taxonomy" id="7719"/>
    <lineage>
        <taxon>Eukaryota</taxon>
        <taxon>Metazoa</taxon>
        <taxon>Chordata</taxon>
        <taxon>Tunicata</taxon>
        <taxon>Ascidiacea</taxon>
        <taxon>Phlebobranchia</taxon>
        <taxon>Cionidae</taxon>
        <taxon>Ciona</taxon>
    </lineage>
</organism>
<proteinExistence type="predicted"/>
<dbReference type="EMBL" id="EAAA01000610">
    <property type="status" value="NOT_ANNOTATED_CDS"/>
    <property type="molecule type" value="Genomic_DNA"/>
</dbReference>
<dbReference type="Proteomes" id="UP000008144">
    <property type="component" value="Chromosome 10"/>
</dbReference>
<name>H2XVM7_CIOIN</name>
<dbReference type="HOGENOM" id="CLU_3159679_0_0_1"/>
<keyword evidence="2" id="KW-1185">Reference proteome</keyword>
<dbReference type="Ensembl" id="ENSCINT00000032531.1">
    <property type="protein sequence ID" value="ENSCINP00000033711.1"/>
    <property type="gene ID" value="ENSCING00000020103.1"/>
</dbReference>
<dbReference type="EMBL" id="EAAA01000609">
    <property type="status" value="NOT_ANNOTATED_CDS"/>
    <property type="molecule type" value="Genomic_DNA"/>
</dbReference>
<evidence type="ECO:0000313" key="2">
    <source>
        <dbReference type="Proteomes" id="UP000008144"/>
    </source>
</evidence>
<reference evidence="1" key="4">
    <citation type="submission" date="2025-09" db="UniProtKB">
        <authorList>
            <consortium name="Ensembl"/>
        </authorList>
    </citation>
    <scope>IDENTIFICATION</scope>
</reference>
<reference evidence="1" key="3">
    <citation type="submission" date="2025-08" db="UniProtKB">
        <authorList>
            <consortium name="Ensembl"/>
        </authorList>
    </citation>
    <scope>IDENTIFICATION</scope>
</reference>
<reference evidence="2" key="1">
    <citation type="journal article" date="2002" name="Science">
        <title>The draft genome of Ciona intestinalis: insights into chordate and vertebrate origins.</title>
        <authorList>
            <person name="Dehal P."/>
            <person name="Satou Y."/>
            <person name="Campbell R.K."/>
            <person name="Chapman J."/>
            <person name="Degnan B."/>
            <person name="De Tomaso A."/>
            <person name="Davidson B."/>
            <person name="Di Gregorio A."/>
            <person name="Gelpke M."/>
            <person name="Goodstein D.M."/>
            <person name="Harafuji N."/>
            <person name="Hastings K.E."/>
            <person name="Ho I."/>
            <person name="Hotta K."/>
            <person name="Huang W."/>
            <person name="Kawashima T."/>
            <person name="Lemaire P."/>
            <person name="Martinez D."/>
            <person name="Meinertzhagen I.A."/>
            <person name="Necula S."/>
            <person name="Nonaka M."/>
            <person name="Putnam N."/>
            <person name="Rash S."/>
            <person name="Saiga H."/>
            <person name="Satake M."/>
            <person name="Terry A."/>
            <person name="Yamada L."/>
            <person name="Wang H.G."/>
            <person name="Awazu S."/>
            <person name="Azumi K."/>
            <person name="Boore J."/>
            <person name="Branno M."/>
            <person name="Chin-Bow S."/>
            <person name="DeSantis R."/>
            <person name="Doyle S."/>
            <person name="Francino P."/>
            <person name="Keys D.N."/>
            <person name="Haga S."/>
            <person name="Hayashi H."/>
            <person name="Hino K."/>
            <person name="Imai K.S."/>
            <person name="Inaba K."/>
            <person name="Kano S."/>
            <person name="Kobayashi K."/>
            <person name="Kobayashi M."/>
            <person name="Lee B.I."/>
            <person name="Makabe K.W."/>
            <person name="Manohar C."/>
            <person name="Matassi G."/>
            <person name="Medina M."/>
            <person name="Mochizuki Y."/>
            <person name="Mount S."/>
            <person name="Morishita T."/>
            <person name="Miura S."/>
            <person name="Nakayama A."/>
            <person name="Nishizaka S."/>
            <person name="Nomoto H."/>
            <person name="Ohta F."/>
            <person name="Oishi K."/>
            <person name="Rigoutsos I."/>
            <person name="Sano M."/>
            <person name="Sasaki A."/>
            <person name="Sasakura Y."/>
            <person name="Shoguchi E."/>
            <person name="Shin-i T."/>
            <person name="Spagnuolo A."/>
            <person name="Stainier D."/>
            <person name="Suzuki M.M."/>
            <person name="Tassy O."/>
            <person name="Takatori N."/>
            <person name="Tokuoka M."/>
            <person name="Yagi K."/>
            <person name="Yoshizaki F."/>
            <person name="Wada S."/>
            <person name="Zhang C."/>
            <person name="Hyatt P.D."/>
            <person name="Larimer F."/>
            <person name="Detter C."/>
            <person name="Doggett N."/>
            <person name="Glavina T."/>
            <person name="Hawkins T."/>
            <person name="Richardson P."/>
            <person name="Lucas S."/>
            <person name="Kohara Y."/>
            <person name="Levine M."/>
            <person name="Satoh N."/>
            <person name="Rokhsar D.S."/>
        </authorList>
    </citation>
    <scope>NUCLEOTIDE SEQUENCE [LARGE SCALE GENOMIC DNA]</scope>
</reference>